<dbReference type="EMBL" id="QLMJ01000016">
    <property type="protein sequence ID" value="RAK30599.1"/>
    <property type="molecule type" value="Genomic_DNA"/>
</dbReference>
<reference evidence="1 2" key="1">
    <citation type="submission" date="2018-06" db="EMBL/GenBank/DDBJ databases">
        <title>Genomic Encyclopedia of Type Strains, Phase III (KMG-III): the genomes of soil and plant-associated and newly described type strains.</title>
        <authorList>
            <person name="Whitman W."/>
        </authorList>
    </citation>
    <scope>NUCLEOTIDE SEQUENCE [LARGE SCALE GENOMIC DNA]</scope>
    <source>
        <strain evidence="1 2">CGMCC 4.7090</strain>
    </source>
</reference>
<organism evidence="1 2">
    <name type="scientific">Actinoplanes lutulentus</name>
    <dbReference type="NCBI Taxonomy" id="1287878"/>
    <lineage>
        <taxon>Bacteria</taxon>
        <taxon>Bacillati</taxon>
        <taxon>Actinomycetota</taxon>
        <taxon>Actinomycetes</taxon>
        <taxon>Micromonosporales</taxon>
        <taxon>Micromonosporaceae</taxon>
        <taxon>Actinoplanes</taxon>
    </lineage>
</organism>
<evidence type="ECO:0000313" key="1">
    <source>
        <dbReference type="EMBL" id="RAK30599.1"/>
    </source>
</evidence>
<dbReference type="AlphaFoldDB" id="A0A327Z502"/>
<evidence type="ECO:0000313" key="2">
    <source>
        <dbReference type="Proteomes" id="UP000249341"/>
    </source>
</evidence>
<name>A0A327Z502_9ACTN</name>
<sequence length="68" mass="7827">MVSMTLSTADWRLIQEALDNEYYETEHGEPGGLTEHRRDLNRQRRSARLDRLKQLDREIGAATGMGPL</sequence>
<dbReference type="Proteomes" id="UP000249341">
    <property type="component" value="Unassembled WGS sequence"/>
</dbReference>
<proteinExistence type="predicted"/>
<protein>
    <submittedName>
        <fullName evidence="1">Uncharacterized protein</fullName>
    </submittedName>
</protein>
<gene>
    <name evidence="1" type="ORF">B0I29_116258</name>
</gene>
<comment type="caution">
    <text evidence="1">The sequence shown here is derived from an EMBL/GenBank/DDBJ whole genome shotgun (WGS) entry which is preliminary data.</text>
</comment>
<keyword evidence="2" id="KW-1185">Reference proteome</keyword>
<accession>A0A327Z502</accession>